<evidence type="ECO:0000313" key="4">
    <source>
        <dbReference type="Proteomes" id="UP000050761"/>
    </source>
</evidence>
<proteinExistence type="predicted"/>
<dbReference type="Proteomes" id="UP000050761">
    <property type="component" value="Unassembled WGS sequence"/>
</dbReference>
<keyword evidence="2" id="KW-0812">Transmembrane</keyword>
<accession>A0A183G7V1</accession>
<dbReference type="OrthoDB" id="5836881at2759"/>
<name>A0A183G7V1_HELPZ</name>
<keyword evidence="4" id="KW-1185">Reference proteome</keyword>
<evidence type="ECO:0000313" key="5">
    <source>
        <dbReference type="WBParaSite" id="HPBE_0001789301-mRNA-1"/>
    </source>
</evidence>
<dbReference type="AlphaFoldDB" id="A0A183G7V1"/>
<dbReference type="EMBL" id="UZAH01030321">
    <property type="protein sequence ID" value="VDP10138.1"/>
    <property type="molecule type" value="Genomic_DNA"/>
</dbReference>
<keyword evidence="2" id="KW-1133">Transmembrane helix</keyword>
<sequence length="78" mass="8400">MVQENVNLSTAKPPHKESHDPRIARFTASVLLLATMGLIQLIGQRLALGGPLFIAQLLFVLLCAFTNEVVFEAAPGVT</sequence>
<keyword evidence="2" id="KW-0472">Membrane</keyword>
<feature type="region of interest" description="Disordered" evidence="1">
    <location>
        <begin position="1"/>
        <end position="21"/>
    </location>
</feature>
<gene>
    <name evidence="3" type="ORF">HPBE_LOCUS17892</name>
</gene>
<accession>A0A3P8BK97</accession>
<feature type="compositionally biased region" description="Polar residues" evidence="1">
    <location>
        <begin position="1"/>
        <end position="10"/>
    </location>
</feature>
<feature type="transmembrane region" description="Helical" evidence="2">
    <location>
        <begin position="23"/>
        <end position="43"/>
    </location>
</feature>
<evidence type="ECO:0000313" key="3">
    <source>
        <dbReference type="EMBL" id="VDP10138.1"/>
    </source>
</evidence>
<reference evidence="3 4" key="1">
    <citation type="submission" date="2018-11" db="EMBL/GenBank/DDBJ databases">
        <authorList>
            <consortium name="Pathogen Informatics"/>
        </authorList>
    </citation>
    <scope>NUCLEOTIDE SEQUENCE [LARGE SCALE GENOMIC DNA]</scope>
</reference>
<organism evidence="4 5">
    <name type="scientific">Heligmosomoides polygyrus</name>
    <name type="common">Parasitic roundworm</name>
    <dbReference type="NCBI Taxonomy" id="6339"/>
    <lineage>
        <taxon>Eukaryota</taxon>
        <taxon>Metazoa</taxon>
        <taxon>Ecdysozoa</taxon>
        <taxon>Nematoda</taxon>
        <taxon>Chromadorea</taxon>
        <taxon>Rhabditida</taxon>
        <taxon>Rhabditina</taxon>
        <taxon>Rhabditomorpha</taxon>
        <taxon>Strongyloidea</taxon>
        <taxon>Heligmosomidae</taxon>
        <taxon>Heligmosomoides</taxon>
    </lineage>
</organism>
<reference evidence="5" key="2">
    <citation type="submission" date="2019-09" db="UniProtKB">
        <authorList>
            <consortium name="WormBaseParasite"/>
        </authorList>
    </citation>
    <scope>IDENTIFICATION</scope>
</reference>
<evidence type="ECO:0000256" key="2">
    <source>
        <dbReference type="SAM" id="Phobius"/>
    </source>
</evidence>
<evidence type="ECO:0000256" key="1">
    <source>
        <dbReference type="SAM" id="MobiDB-lite"/>
    </source>
</evidence>
<feature type="transmembrane region" description="Helical" evidence="2">
    <location>
        <begin position="50"/>
        <end position="71"/>
    </location>
</feature>
<protein>
    <submittedName>
        <fullName evidence="5">DoxX family protein</fullName>
    </submittedName>
</protein>
<dbReference type="WBParaSite" id="HPBE_0001789301-mRNA-1">
    <property type="protein sequence ID" value="HPBE_0001789301-mRNA-1"/>
    <property type="gene ID" value="HPBE_0001789301"/>
</dbReference>